<organism evidence="1 2">
    <name type="scientific">Pontibacter virosus</name>
    <dbReference type="NCBI Taxonomy" id="1765052"/>
    <lineage>
        <taxon>Bacteria</taxon>
        <taxon>Pseudomonadati</taxon>
        <taxon>Bacteroidota</taxon>
        <taxon>Cytophagia</taxon>
        <taxon>Cytophagales</taxon>
        <taxon>Hymenobacteraceae</taxon>
        <taxon>Pontibacter</taxon>
    </lineage>
</organism>
<keyword evidence="2" id="KW-1185">Reference proteome</keyword>
<proteinExistence type="predicted"/>
<evidence type="ECO:0000313" key="1">
    <source>
        <dbReference type="EMBL" id="PVY40397.1"/>
    </source>
</evidence>
<name>A0A2U1AVX9_9BACT</name>
<dbReference type="EMBL" id="QEKI01000007">
    <property type="protein sequence ID" value="PVY40397.1"/>
    <property type="molecule type" value="Genomic_DNA"/>
</dbReference>
<reference evidence="1 2" key="1">
    <citation type="submission" date="2018-04" db="EMBL/GenBank/DDBJ databases">
        <title>Genomic Encyclopedia of Type Strains, Phase IV (KMG-IV): sequencing the most valuable type-strain genomes for metagenomic binning, comparative biology and taxonomic classification.</title>
        <authorList>
            <person name="Goeker M."/>
        </authorList>
    </citation>
    <scope>NUCLEOTIDE SEQUENCE [LARGE SCALE GENOMIC DNA]</scope>
    <source>
        <strain evidence="1 2">DSM 100231</strain>
    </source>
</reference>
<sequence>MLKCNKTGNHKFTYFCKHLYINQLKKNIEKVIFLIYNSKPKQISRYKSEYFHIWEYLHRYGIESTSIGLDKLYKVLVK</sequence>
<gene>
    <name evidence="1" type="ORF">C8E01_10728</name>
</gene>
<accession>A0A2U1AVX9</accession>
<evidence type="ECO:0000313" key="2">
    <source>
        <dbReference type="Proteomes" id="UP000245466"/>
    </source>
</evidence>
<dbReference type="Proteomes" id="UP000245466">
    <property type="component" value="Unassembled WGS sequence"/>
</dbReference>
<protein>
    <submittedName>
        <fullName evidence="1">Uncharacterized protein</fullName>
    </submittedName>
</protein>
<dbReference type="AlphaFoldDB" id="A0A2U1AVX9"/>
<comment type="caution">
    <text evidence="1">The sequence shown here is derived from an EMBL/GenBank/DDBJ whole genome shotgun (WGS) entry which is preliminary data.</text>
</comment>